<proteinExistence type="predicted"/>
<organism evidence="1 2">
    <name type="scientific">Chryseobacterium arthrosphaerae</name>
    <dbReference type="NCBI Taxonomy" id="651561"/>
    <lineage>
        <taxon>Bacteria</taxon>
        <taxon>Pseudomonadati</taxon>
        <taxon>Bacteroidota</taxon>
        <taxon>Flavobacteriia</taxon>
        <taxon>Flavobacteriales</taxon>
        <taxon>Weeksellaceae</taxon>
        <taxon>Chryseobacterium group</taxon>
        <taxon>Chryseobacterium</taxon>
    </lineage>
</organism>
<protein>
    <submittedName>
        <fullName evidence="1">Uncharacterized protein</fullName>
    </submittedName>
</protein>
<sequence>MNENENTVKNPMKSRFFLEPKTKKEEKYLKDLNDLLKKKRYGDWQVIGAMLNISAPSAEKAFLRVYQKNHFEVVSALEKIVKHRENLIK</sequence>
<evidence type="ECO:0000313" key="1">
    <source>
        <dbReference type="EMBL" id="MEE6130224.1"/>
    </source>
</evidence>
<comment type="caution">
    <text evidence="1">The sequence shown here is derived from an EMBL/GenBank/DDBJ whole genome shotgun (WGS) entry which is preliminary data.</text>
</comment>
<dbReference type="Proteomes" id="UP001350005">
    <property type="component" value="Unassembled WGS sequence"/>
</dbReference>
<accession>A0ABU7R5Z7</accession>
<evidence type="ECO:0000313" key="2">
    <source>
        <dbReference type="Proteomes" id="UP001350005"/>
    </source>
</evidence>
<reference evidence="1 2" key="1">
    <citation type="submission" date="2024-01" db="EMBL/GenBank/DDBJ databases">
        <title>Whole genome of Chryseobacterium arthrosphaerae NNCa 2741.</title>
        <authorList>
            <person name="Boriskina E.V."/>
            <person name="Gordinskaya N.A."/>
            <person name="Kropotov V.S."/>
            <person name="Alekseeva A.E."/>
            <person name="Makhova M.A."/>
            <person name="Kryazhev D.V."/>
            <person name="Shkurkina I.S."/>
        </authorList>
    </citation>
    <scope>NUCLEOTIDE SEQUENCE [LARGE SCALE GENOMIC DNA]</scope>
    <source>
        <strain evidence="1 2">NNCa 2741</strain>
    </source>
</reference>
<gene>
    <name evidence="1" type="ORF">V2E39_22690</name>
</gene>
<keyword evidence="2" id="KW-1185">Reference proteome</keyword>
<name>A0ABU7R5Z7_9FLAO</name>
<dbReference type="RefSeq" id="WP_330937579.1">
    <property type="nucleotide sequence ID" value="NZ_JAZGJU010000082.1"/>
</dbReference>
<dbReference type="EMBL" id="JAZGJU010000082">
    <property type="protein sequence ID" value="MEE6130224.1"/>
    <property type="molecule type" value="Genomic_DNA"/>
</dbReference>